<dbReference type="EMBL" id="JAGXEW010001225">
    <property type="protein sequence ID" value="KAK1130157.1"/>
    <property type="molecule type" value="Genomic_DNA"/>
</dbReference>
<feature type="transmembrane region" description="Helical" evidence="5">
    <location>
        <begin position="426"/>
        <end position="447"/>
    </location>
</feature>
<feature type="transmembrane region" description="Helical" evidence="5">
    <location>
        <begin position="108"/>
        <end position="130"/>
    </location>
</feature>
<dbReference type="InterPro" id="IPR012858">
    <property type="entry name" value="DC_STAMP-like"/>
</dbReference>
<protein>
    <recommendedName>
        <fullName evidence="6">Dendritic cell-specific transmembrane protein-like domain-containing protein</fullName>
    </recommendedName>
</protein>
<feature type="transmembrane region" description="Helical" evidence="5">
    <location>
        <begin position="151"/>
        <end position="169"/>
    </location>
</feature>
<evidence type="ECO:0000256" key="3">
    <source>
        <dbReference type="ARBA" id="ARBA00022989"/>
    </source>
</evidence>
<proteinExistence type="predicted"/>
<dbReference type="Pfam" id="PF07782">
    <property type="entry name" value="DC_STAMP"/>
    <property type="match status" value="1"/>
</dbReference>
<comment type="subcellular location">
    <subcellularLocation>
        <location evidence="1">Membrane</location>
        <topology evidence="1">Multi-pass membrane protein</topology>
    </subcellularLocation>
</comment>
<keyword evidence="2 5" id="KW-0812">Transmembrane</keyword>
<keyword evidence="4 5" id="KW-0472">Membrane</keyword>
<evidence type="ECO:0000256" key="1">
    <source>
        <dbReference type="ARBA" id="ARBA00004141"/>
    </source>
</evidence>
<dbReference type="AlphaFoldDB" id="A0AAD8CD53"/>
<keyword evidence="8" id="KW-1185">Reference proteome</keyword>
<evidence type="ECO:0000313" key="7">
    <source>
        <dbReference type="EMBL" id="KAK1130157.1"/>
    </source>
</evidence>
<evidence type="ECO:0000259" key="6">
    <source>
        <dbReference type="Pfam" id="PF07782"/>
    </source>
</evidence>
<feature type="domain" description="Dendritic cell-specific transmembrane protein-like" evidence="6">
    <location>
        <begin position="290"/>
        <end position="471"/>
    </location>
</feature>
<keyword evidence="3 5" id="KW-1133">Transmembrane helix</keyword>
<evidence type="ECO:0000256" key="2">
    <source>
        <dbReference type="ARBA" id="ARBA00022692"/>
    </source>
</evidence>
<dbReference type="Proteomes" id="UP001230051">
    <property type="component" value="Unassembled WGS sequence"/>
</dbReference>
<dbReference type="PANTHER" id="PTHR21041">
    <property type="entry name" value="DENDRITIC CELL-SPECIFIC TRANSMEMBRANE PROTEIN"/>
    <property type="match status" value="1"/>
</dbReference>
<evidence type="ECO:0000256" key="5">
    <source>
        <dbReference type="SAM" id="Phobius"/>
    </source>
</evidence>
<dbReference type="InterPro" id="IPR051856">
    <property type="entry name" value="CSR-E3_Ligase_Protein"/>
</dbReference>
<feature type="transmembrane region" description="Helical" evidence="5">
    <location>
        <begin position="264"/>
        <end position="282"/>
    </location>
</feature>
<dbReference type="PANTHER" id="PTHR21041:SF3">
    <property type="entry name" value="OSTEOCLAST STIMULATORY TRANSMEMBRANE PROTEIN"/>
    <property type="match status" value="1"/>
</dbReference>
<comment type="caution">
    <text evidence="7">The sequence shown here is derived from an EMBL/GenBank/DDBJ whole genome shotgun (WGS) entry which is preliminary data.</text>
</comment>
<feature type="transmembrane region" description="Helical" evidence="5">
    <location>
        <begin position="335"/>
        <end position="363"/>
    </location>
</feature>
<evidence type="ECO:0000256" key="4">
    <source>
        <dbReference type="ARBA" id="ARBA00023136"/>
    </source>
</evidence>
<dbReference type="GO" id="GO:0016020">
    <property type="term" value="C:membrane"/>
    <property type="evidence" value="ECO:0007669"/>
    <property type="project" value="UniProtKB-SubCell"/>
</dbReference>
<organism evidence="7 8">
    <name type="scientific">Acipenser oxyrinchus oxyrinchus</name>
    <dbReference type="NCBI Taxonomy" id="40147"/>
    <lineage>
        <taxon>Eukaryota</taxon>
        <taxon>Metazoa</taxon>
        <taxon>Chordata</taxon>
        <taxon>Craniata</taxon>
        <taxon>Vertebrata</taxon>
        <taxon>Euteleostomi</taxon>
        <taxon>Actinopterygii</taxon>
        <taxon>Chondrostei</taxon>
        <taxon>Acipenseriformes</taxon>
        <taxon>Acipenseridae</taxon>
        <taxon>Acipenser</taxon>
    </lineage>
</organism>
<accession>A0AAD8CD53</accession>
<reference evidence="7" key="1">
    <citation type="submission" date="2022-02" db="EMBL/GenBank/DDBJ databases">
        <title>Atlantic sturgeon de novo genome assembly.</title>
        <authorList>
            <person name="Stock M."/>
            <person name="Klopp C."/>
            <person name="Guiguen Y."/>
            <person name="Cabau C."/>
            <person name="Parinello H."/>
            <person name="Santidrian Yebra-Pimentel E."/>
            <person name="Kuhl H."/>
            <person name="Dirks R.P."/>
            <person name="Guessner J."/>
            <person name="Wuertz S."/>
            <person name="Du K."/>
            <person name="Schartl M."/>
        </authorList>
    </citation>
    <scope>NUCLEOTIDE SEQUENCE</scope>
    <source>
        <strain evidence="7">STURGEONOMICS-FGT-2020</strain>
        <tissue evidence="7">Whole blood</tissue>
    </source>
</reference>
<gene>
    <name evidence="7" type="ORF">AOXY_G38494</name>
</gene>
<feature type="transmembrane region" description="Helical" evidence="5">
    <location>
        <begin position="78"/>
        <end position="102"/>
    </location>
</feature>
<name>A0AAD8CD53_ACIOX</name>
<sequence>MSRTHSFYLRTFFGINLYPKLPPISFFFFSNLTNFVLTELVIRASFFLFRSLLAKAQKTFKSLWSVYSKPAPRSSLECLALFLQCLFIAVLTGGLLFTWMYLTLKYKYQASCVVAGIYASMCLFILFLVHPVRCMFTMIIPSLGTKQGRKLIISTAMMLLVLHCIPNIVTNIKTVFDIIKCSTQTTTEKTLNSTIILNSAISDFNGFFQNIPAIQKAQNNLNFKGNIDISEINKKLDVISEGVKQEFHSVELILRTSLEVIKKVVAGLLLLYLLAGSVWYLIGYLTDIKYDNLYVTEKLCSLAEEHGRTDALLSYDKKLVKSTGLRMSRHEVLRALRGIVIIAVYGVIAAVIIGLDHFVFFLLGNFLEWAHDFPEVEFSISAKLSVNGSKAQIPTETHKMDKNYEFGIPLLDENCLKKLSPPHSSVAVTVGVLHLVAFVMLVGEVYARRARRKISASFYKQREEERVNYLFQKIIEKEME</sequence>
<feature type="transmembrane region" description="Helical" evidence="5">
    <location>
        <begin position="26"/>
        <end position="49"/>
    </location>
</feature>
<evidence type="ECO:0000313" key="8">
    <source>
        <dbReference type="Proteomes" id="UP001230051"/>
    </source>
</evidence>